<reference evidence="2" key="2">
    <citation type="submission" date="2015-01" db="EMBL/GenBank/DDBJ databases">
        <title>Evolutionary Origins and Diversification of the Mycorrhizal Mutualists.</title>
        <authorList>
            <consortium name="DOE Joint Genome Institute"/>
            <consortium name="Mycorrhizal Genomics Consortium"/>
            <person name="Kohler A."/>
            <person name="Kuo A."/>
            <person name="Nagy L.G."/>
            <person name="Floudas D."/>
            <person name="Copeland A."/>
            <person name="Barry K.W."/>
            <person name="Cichocki N."/>
            <person name="Veneault-Fourrey C."/>
            <person name="LaButti K."/>
            <person name="Lindquist E.A."/>
            <person name="Lipzen A."/>
            <person name="Lundell T."/>
            <person name="Morin E."/>
            <person name="Murat C."/>
            <person name="Riley R."/>
            <person name="Ohm R."/>
            <person name="Sun H."/>
            <person name="Tunlid A."/>
            <person name="Henrissat B."/>
            <person name="Grigoriev I.V."/>
            <person name="Hibbett D.S."/>
            <person name="Martin F."/>
        </authorList>
    </citation>
    <scope>NUCLEOTIDE SEQUENCE [LARGE SCALE GENOMIC DNA]</scope>
    <source>
        <strain evidence="2">Foug A</strain>
    </source>
</reference>
<dbReference type="STRING" id="1036808.A0A0C3D541"/>
<dbReference type="InParanoid" id="A0A0C3D541"/>
<protein>
    <recommendedName>
        <fullName evidence="3">CxC2-like cysteine cluster KDZ transposase-associated domain-containing protein</fullName>
    </recommendedName>
</protein>
<keyword evidence="2" id="KW-1185">Reference proteome</keyword>
<accession>A0A0C3D541</accession>
<name>A0A0C3D541_9AGAM</name>
<proteinExistence type="predicted"/>
<dbReference type="EMBL" id="KN822276">
    <property type="protein sequence ID" value="KIM51196.1"/>
    <property type="molecule type" value="Genomic_DNA"/>
</dbReference>
<evidence type="ECO:0000313" key="1">
    <source>
        <dbReference type="EMBL" id="KIM51196.1"/>
    </source>
</evidence>
<dbReference type="InterPro" id="IPR040521">
    <property type="entry name" value="KDZ"/>
</dbReference>
<dbReference type="Pfam" id="PF18758">
    <property type="entry name" value="KDZ"/>
    <property type="match status" value="1"/>
</dbReference>
<dbReference type="Proteomes" id="UP000053989">
    <property type="component" value="Unassembled WGS sequence"/>
</dbReference>
<sequence length="658" mass="74770">CPQPGVNISSDEEVNLADWKFSQSIVMDGNFKAKHMKPKNPDEELWLMDGRGYMVTSGMYKQYLANSPNPIERSDCSNHRAVNQTNAQRNQLAATGIGGCACVRHGCFIPHSMVDFQKGEQQVNMDYALVHAVRHGMNPWQHVITFYDINYQYSKNLARWLKGNNFVSLPDGLQIQPGIGLWHVHGHKAECFSRYAPNFIPGAGRVDGEIMETLWSSLNVVSPLAWGMATPHQQELLDFQMNDSNFLKMVQMSLVLQKKLRAAQKGLALVKESFMELDNGVPSELRQKWVEEIMALANRILDPKAMDIFEVQLKKAPTSKSIEIDLISRQGEYGCPHGSVTWLTKALKLEEAQLVFALDSRTMTETYKLSMICCHERLQSHINGLMECAEKYLGGSLDDILQNASQVPDQPDNWYDTDNPSLIPSSEGVEFVVLPLPSYLGKHHFQRFGVGGIVEQELQLRQGQANDTLHELWLALADKAVIFRTEVRHATNYNRNTRAWGKVASTEAIVQRHAGIYHQCRKQMITLGAGPDVLSQYQELHDTELRVSTAIADPNARGHRDDTLAWFWTMDVPQDTAINNWMSEFYHVHWLREKALRDRWDEEVQLLTCETEWTQRFFSSRVDFWSGRSAAAAATNNAGLVCYSARQCQMYQQLKSIC</sequence>
<dbReference type="AlphaFoldDB" id="A0A0C3D541"/>
<organism evidence="1 2">
    <name type="scientific">Scleroderma citrinum Foug A</name>
    <dbReference type="NCBI Taxonomy" id="1036808"/>
    <lineage>
        <taxon>Eukaryota</taxon>
        <taxon>Fungi</taxon>
        <taxon>Dikarya</taxon>
        <taxon>Basidiomycota</taxon>
        <taxon>Agaricomycotina</taxon>
        <taxon>Agaricomycetes</taxon>
        <taxon>Agaricomycetidae</taxon>
        <taxon>Boletales</taxon>
        <taxon>Sclerodermatineae</taxon>
        <taxon>Sclerodermataceae</taxon>
        <taxon>Scleroderma</taxon>
    </lineage>
</organism>
<reference evidence="1 2" key="1">
    <citation type="submission" date="2014-04" db="EMBL/GenBank/DDBJ databases">
        <authorList>
            <consortium name="DOE Joint Genome Institute"/>
            <person name="Kuo A."/>
            <person name="Kohler A."/>
            <person name="Nagy L.G."/>
            <person name="Floudas D."/>
            <person name="Copeland A."/>
            <person name="Barry K.W."/>
            <person name="Cichocki N."/>
            <person name="Veneault-Fourrey C."/>
            <person name="LaButti K."/>
            <person name="Lindquist E.A."/>
            <person name="Lipzen A."/>
            <person name="Lundell T."/>
            <person name="Morin E."/>
            <person name="Murat C."/>
            <person name="Sun H."/>
            <person name="Tunlid A."/>
            <person name="Henrissat B."/>
            <person name="Grigoriev I.V."/>
            <person name="Hibbett D.S."/>
            <person name="Martin F."/>
            <person name="Nordberg H.P."/>
            <person name="Cantor M.N."/>
            <person name="Hua S.X."/>
        </authorList>
    </citation>
    <scope>NUCLEOTIDE SEQUENCE [LARGE SCALE GENOMIC DNA]</scope>
    <source>
        <strain evidence="1 2">Foug A</strain>
    </source>
</reference>
<dbReference type="HOGENOM" id="CLU_003703_13_1_1"/>
<evidence type="ECO:0008006" key="3">
    <source>
        <dbReference type="Google" id="ProtNLM"/>
    </source>
</evidence>
<evidence type="ECO:0000313" key="2">
    <source>
        <dbReference type="Proteomes" id="UP000053989"/>
    </source>
</evidence>
<feature type="non-terminal residue" evidence="1">
    <location>
        <position position="1"/>
    </location>
</feature>
<dbReference type="OrthoDB" id="3143151at2759"/>
<gene>
    <name evidence="1" type="ORF">SCLCIDRAFT_143784</name>
</gene>